<dbReference type="OrthoDB" id="3183633at2"/>
<organism evidence="2 3">
    <name type="scientific">Streptomyces agglomeratus</name>
    <dbReference type="NCBI Taxonomy" id="285458"/>
    <lineage>
        <taxon>Bacteria</taxon>
        <taxon>Bacillati</taxon>
        <taxon>Actinomycetota</taxon>
        <taxon>Actinomycetes</taxon>
        <taxon>Kitasatosporales</taxon>
        <taxon>Streptomycetaceae</taxon>
        <taxon>Streptomyces</taxon>
    </lineage>
</organism>
<proteinExistence type="predicted"/>
<dbReference type="PANTHER" id="PTHR43685">
    <property type="entry name" value="GLYCOSYLTRANSFERASE"/>
    <property type="match status" value="1"/>
</dbReference>
<dbReference type="InterPro" id="IPR050834">
    <property type="entry name" value="Glycosyltransf_2"/>
</dbReference>
<dbReference type="STRING" id="285458.BGM19_35170"/>
<sequence>MGQVCVIVIGYNDERHIRSAVLSALRQGPAVAEILVVDDASTDDTAMVLAGLARRHPLVRVVRRTVNSGGCGTPRNDGLREATAPYVMFLDSDDELPPGAVDALLDAAVHHGVPVVAGACLRRELPEMRDTPWQYELYQRAAVHNGPNELPALVRDTLCVNKLYSHAFLSQYGVFFPEGAFRYEDFVFTARLLAASPRIAVIPDIVYLWHVRRSVAHPSISLARSSVDNWISRLRAHRSAVEVFERAGQRHMAHAARVKFLDHDLRMYVRELGTHDSNHRAEWWRRTREHLSSFNESDFTAASAPARWLARVVTGADHPRDLARLVGLGNRPARLLPPYACVNGRPVWAANLPEVALDRIESEPISRLPINIDAEPHIWRWPRHLRITVHELYGRLAAADPKTLDIELRRRSDGRLGLTRSNVLKKRHGPDGESWTTQVLLHGLDTLAGQHAHRLEVWEVWARVRCTDGSSLYTCVRATGSGLRRTVIPGRRHGVILIQPYATAGGSLSLRIAPGPGAAAVVVTRKLRRLMSRSPG</sequence>
<dbReference type="Pfam" id="PF00535">
    <property type="entry name" value="Glycos_transf_2"/>
    <property type="match status" value="1"/>
</dbReference>
<keyword evidence="3" id="KW-1185">Reference proteome</keyword>
<gene>
    <name evidence="2" type="ORF">AS594_01690</name>
</gene>
<name>A0A1E5P1G1_9ACTN</name>
<accession>A0A1E5P1G1</accession>
<dbReference type="Gene3D" id="3.90.550.10">
    <property type="entry name" value="Spore Coat Polysaccharide Biosynthesis Protein SpsA, Chain A"/>
    <property type="match status" value="1"/>
</dbReference>
<keyword evidence="2" id="KW-0808">Transferase</keyword>
<dbReference type="Proteomes" id="UP000095759">
    <property type="component" value="Unassembled WGS sequence"/>
</dbReference>
<evidence type="ECO:0000259" key="1">
    <source>
        <dbReference type="Pfam" id="PF00535"/>
    </source>
</evidence>
<protein>
    <submittedName>
        <fullName evidence="2">Transferase</fullName>
    </submittedName>
</protein>
<dbReference type="SUPFAM" id="SSF53448">
    <property type="entry name" value="Nucleotide-diphospho-sugar transferases"/>
    <property type="match status" value="1"/>
</dbReference>
<dbReference type="GO" id="GO:0016740">
    <property type="term" value="F:transferase activity"/>
    <property type="evidence" value="ECO:0007669"/>
    <property type="project" value="UniProtKB-KW"/>
</dbReference>
<reference evidence="2 3" key="1">
    <citation type="submission" date="2016-08" db="EMBL/GenBank/DDBJ databases">
        <title>Complete genome sequence of Streptomyces agglomeratus strain 6-3-2, a novel anti-MRSA actinomycete isolated from Wuli of Tebit, China.</title>
        <authorList>
            <person name="Chen X."/>
        </authorList>
    </citation>
    <scope>NUCLEOTIDE SEQUENCE [LARGE SCALE GENOMIC DNA]</scope>
    <source>
        <strain evidence="2 3">6-3-2</strain>
    </source>
</reference>
<feature type="domain" description="Glycosyltransferase 2-like" evidence="1">
    <location>
        <begin position="5"/>
        <end position="132"/>
    </location>
</feature>
<dbReference type="PANTHER" id="PTHR43685:SF2">
    <property type="entry name" value="GLYCOSYLTRANSFERASE 2-LIKE DOMAIN-CONTAINING PROTEIN"/>
    <property type="match status" value="1"/>
</dbReference>
<evidence type="ECO:0000313" key="2">
    <source>
        <dbReference type="EMBL" id="OEJ23393.1"/>
    </source>
</evidence>
<dbReference type="CDD" id="cd00761">
    <property type="entry name" value="Glyco_tranf_GTA_type"/>
    <property type="match status" value="1"/>
</dbReference>
<dbReference type="EMBL" id="MEHJ01000001">
    <property type="protein sequence ID" value="OEJ23393.1"/>
    <property type="molecule type" value="Genomic_DNA"/>
</dbReference>
<dbReference type="InterPro" id="IPR029044">
    <property type="entry name" value="Nucleotide-diphossugar_trans"/>
</dbReference>
<dbReference type="InterPro" id="IPR001173">
    <property type="entry name" value="Glyco_trans_2-like"/>
</dbReference>
<comment type="caution">
    <text evidence="2">The sequence shown here is derived from an EMBL/GenBank/DDBJ whole genome shotgun (WGS) entry which is preliminary data.</text>
</comment>
<evidence type="ECO:0000313" key="3">
    <source>
        <dbReference type="Proteomes" id="UP000095759"/>
    </source>
</evidence>
<dbReference type="AlphaFoldDB" id="A0A1E5P1G1"/>
<dbReference type="RefSeq" id="WP_069925302.1">
    <property type="nucleotide sequence ID" value="NZ_MEHI01000001.1"/>
</dbReference>